<comment type="caution">
    <text evidence="1">The sequence shown here is derived from an EMBL/GenBank/DDBJ whole genome shotgun (WGS) entry which is preliminary data.</text>
</comment>
<evidence type="ECO:0000313" key="1">
    <source>
        <dbReference type="EMBL" id="REF85848.1"/>
    </source>
</evidence>
<keyword evidence="2" id="KW-1185">Reference proteome</keyword>
<dbReference type="AlphaFoldDB" id="A0A3D9YUK7"/>
<name>A0A3D9YUK7_9HYPH</name>
<reference evidence="1 2" key="1">
    <citation type="submission" date="2018-08" db="EMBL/GenBank/DDBJ databases">
        <title>Genomic Encyclopedia of Type Strains, Phase IV (KMG-IV): sequencing the most valuable type-strain genomes for metagenomic binning, comparative biology and taxonomic classification.</title>
        <authorList>
            <person name="Goeker M."/>
        </authorList>
    </citation>
    <scope>NUCLEOTIDE SEQUENCE [LARGE SCALE GENOMIC DNA]</scope>
    <source>
        <strain evidence="1 2">BW863</strain>
    </source>
</reference>
<dbReference type="EMBL" id="QUMO01000003">
    <property type="protein sequence ID" value="REF85848.1"/>
    <property type="molecule type" value="Genomic_DNA"/>
</dbReference>
<protein>
    <submittedName>
        <fullName evidence="1">Uncharacterized protein</fullName>
    </submittedName>
</protein>
<organism evidence="1 2">
    <name type="scientific">Methylovirgula ligni</name>
    <dbReference type="NCBI Taxonomy" id="569860"/>
    <lineage>
        <taxon>Bacteria</taxon>
        <taxon>Pseudomonadati</taxon>
        <taxon>Pseudomonadota</taxon>
        <taxon>Alphaproteobacteria</taxon>
        <taxon>Hyphomicrobiales</taxon>
        <taxon>Beijerinckiaceae</taxon>
        <taxon>Methylovirgula</taxon>
    </lineage>
</organism>
<dbReference type="RefSeq" id="WP_129396488.1">
    <property type="nucleotide sequence ID" value="NZ_CP025086.1"/>
</dbReference>
<accession>A0A3D9YUK7</accession>
<sequence length="123" mass="13692">MVATLIVTSVLMTFPVAAQQERDADSFPVNAYLCETADYAMDFAAAVANDAEEEYAKDIVGKIAQREVCGRYTGVAAVEQQKVVVSGGIMYRVTAVRFREDHKLAWFAERIFAVEQHSSVWHL</sequence>
<dbReference type="OrthoDB" id="8449838at2"/>
<proteinExistence type="predicted"/>
<dbReference type="Proteomes" id="UP000256900">
    <property type="component" value="Unassembled WGS sequence"/>
</dbReference>
<evidence type="ECO:0000313" key="2">
    <source>
        <dbReference type="Proteomes" id="UP000256900"/>
    </source>
</evidence>
<gene>
    <name evidence="1" type="ORF">DES32_1884</name>
</gene>